<dbReference type="eggNOG" id="ENOG50321GF">
    <property type="taxonomic scope" value="Bacteria"/>
</dbReference>
<evidence type="ECO:0000313" key="3">
    <source>
        <dbReference type="Proteomes" id="UP000003781"/>
    </source>
</evidence>
<name>A3IXD7_9CHRO</name>
<accession>A3IXD7</accession>
<keyword evidence="3" id="KW-1185">Reference proteome</keyword>
<dbReference type="OrthoDB" id="518032at2"/>
<feature type="region of interest" description="Disordered" evidence="1">
    <location>
        <begin position="1"/>
        <end position="25"/>
    </location>
</feature>
<sequence>MTQQTNRPSGIFEPYMKHYGRTPEEQLEKNKPLMEKLKKWIEKSKAEEISEEEAKAREEYWEEFKKNIDSFRPEGHKLYSEE</sequence>
<dbReference type="Proteomes" id="UP000003781">
    <property type="component" value="Unassembled WGS sequence"/>
</dbReference>
<reference evidence="2 3" key="1">
    <citation type="submission" date="2007-03" db="EMBL/GenBank/DDBJ databases">
        <authorList>
            <person name="Stal L."/>
            <person name="Ferriera S."/>
            <person name="Johnson J."/>
            <person name="Kravitz S."/>
            <person name="Beeson K."/>
            <person name="Sutton G."/>
            <person name="Rogers Y.-H."/>
            <person name="Friedman R."/>
            <person name="Frazier M."/>
            <person name="Venter J.C."/>
        </authorList>
    </citation>
    <scope>NUCLEOTIDE SEQUENCE [LARGE SCALE GENOMIC DNA]</scope>
    <source>
        <strain evidence="2 3">CCY0110</strain>
    </source>
</reference>
<organism evidence="2 3">
    <name type="scientific">Crocosphaera chwakensis CCY0110</name>
    <dbReference type="NCBI Taxonomy" id="391612"/>
    <lineage>
        <taxon>Bacteria</taxon>
        <taxon>Bacillati</taxon>
        <taxon>Cyanobacteriota</taxon>
        <taxon>Cyanophyceae</taxon>
        <taxon>Oscillatoriophycideae</taxon>
        <taxon>Chroococcales</taxon>
        <taxon>Aphanothecaceae</taxon>
        <taxon>Crocosphaera</taxon>
        <taxon>Crocosphaera chwakensis</taxon>
    </lineage>
</organism>
<evidence type="ECO:0000313" key="2">
    <source>
        <dbReference type="EMBL" id="EAZ88880.1"/>
    </source>
</evidence>
<protein>
    <submittedName>
        <fullName evidence="2">Uncharacterized protein</fullName>
    </submittedName>
</protein>
<proteinExistence type="predicted"/>
<comment type="caution">
    <text evidence="2">The sequence shown here is derived from an EMBL/GenBank/DDBJ whole genome shotgun (WGS) entry which is preliminary data.</text>
</comment>
<evidence type="ECO:0000256" key="1">
    <source>
        <dbReference type="SAM" id="MobiDB-lite"/>
    </source>
</evidence>
<gene>
    <name evidence="2" type="ORF">CY0110_31340</name>
</gene>
<dbReference type="AlphaFoldDB" id="A3IXD7"/>
<dbReference type="EMBL" id="AAXW01000063">
    <property type="protein sequence ID" value="EAZ88880.1"/>
    <property type="molecule type" value="Genomic_DNA"/>
</dbReference>
<dbReference type="RefSeq" id="WP_008278043.1">
    <property type="nucleotide sequence ID" value="NZ_AAXW01000063.1"/>
</dbReference>